<sequence>MMITPNKVLFLDTDEALCRRRKLSPKELGQKDANLCDRMLYETKSKFYDTHHATILEALKQQQSCAVFHVDGNRSLRNIQKSIAHKLMFKY</sequence>
<dbReference type="Proteomes" id="UP000075884">
    <property type="component" value="Unassembled WGS sequence"/>
</dbReference>
<dbReference type="EnsemblMetazoa" id="ADIR014803-RB">
    <property type="protein sequence ID" value="ADIR014803-PB"/>
    <property type="gene ID" value="ADIR014803"/>
</dbReference>
<dbReference type="AlphaFoldDB" id="A0A182NYA2"/>
<proteinExistence type="predicted"/>
<reference evidence="2" key="1">
    <citation type="submission" date="2013-03" db="EMBL/GenBank/DDBJ databases">
        <title>The Genome Sequence of Anopheles dirus WRAIR2.</title>
        <authorList>
            <consortium name="The Broad Institute Genomics Platform"/>
            <person name="Neafsey D.E."/>
            <person name="Walton C."/>
            <person name="Walker B."/>
            <person name="Young S.K."/>
            <person name="Zeng Q."/>
            <person name="Gargeya S."/>
            <person name="Fitzgerald M."/>
            <person name="Haas B."/>
            <person name="Abouelleil A."/>
            <person name="Allen A.W."/>
            <person name="Alvarado L."/>
            <person name="Arachchi H.M."/>
            <person name="Berlin A.M."/>
            <person name="Chapman S.B."/>
            <person name="Gainer-Dewar J."/>
            <person name="Goldberg J."/>
            <person name="Griggs A."/>
            <person name="Gujja S."/>
            <person name="Hansen M."/>
            <person name="Howarth C."/>
            <person name="Imamovic A."/>
            <person name="Ireland A."/>
            <person name="Larimer J."/>
            <person name="McCowan C."/>
            <person name="Murphy C."/>
            <person name="Pearson M."/>
            <person name="Poon T.W."/>
            <person name="Priest M."/>
            <person name="Roberts A."/>
            <person name="Saif S."/>
            <person name="Shea T."/>
            <person name="Sisk P."/>
            <person name="Sykes S."/>
            <person name="Wortman J."/>
            <person name="Nusbaum C."/>
            <person name="Birren B."/>
        </authorList>
    </citation>
    <scope>NUCLEOTIDE SEQUENCE [LARGE SCALE GENOMIC DNA]</scope>
    <source>
        <strain evidence="2">WRAIR2</strain>
    </source>
</reference>
<dbReference type="Gene3D" id="3.40.50.300">
    <property type="entry name" value="P-loop containing nucleotide triphosphate hydrolases"/>
    <property type="match status" value="1"/>
</dbReference>
<organism evidence="1 2">
    <name type="scientific">Anopheles dirus</name>
    <dbReference type="NCBI Taxonomy" id="7168"/>
    <lineage>
        <taxon>Eukaryota</taxon>
        <taxon>Metazoa</taxon>
        <taxon>Ecdysozoa</taxon>
        <taxon>Arthropoda</taxon>
        <taxon>Hexapoda</taxon>
        <taxon>Insecta</taxon>
        <taxon>Pterygota</taxon>
        <taxon>Neoptera</taxon>
        <taxon>Endopterygota</taxon>
        <taxon>Diptera</taxon>
        <taxon>Nematocera</taxon>
        <taxon>Culicoidea</taxon>
        <taxon>Culicidae</taxon>
        <taxon>Anophelinae</taxon>
        <taxon>Anopheles</taxon>
    </lineage>
</organism>
<protein>
    <recommendedName>
        <fullName evidence="3">Thymidylate kinase-like domain-containing protein</fullName>
    </recommendedName>
</protein>
<evidence type="ECO:0000313" key="2">
    <source>
        <dbReference type="Proteomes" id="UP000075884"/>
    </source>
</evidence>
<dbReference type="VEuPathDB" id="VectorBase:ADIR014803"/>
<evidence type="ECO:0000313" key="1">
    <source>
        <dbReference type="EnsemblMetazoa" id="ADIR014803-PB"/>
    </source>
</evidence>
<reference evidence="1" key="2">
    <citation type="submission" date="2020-05" db="UniProtKB">
        <authorList>
            <consortium name="EnsemblMetazoa"/>
        </authorList>
    </citation>
    <scope>IDENTIFICATION</scope>
    <source>
        <strain evidence="1">WRAIR2</strain>
    </source>
</reference>
<accession>A0A182NYA2</accession>
<keyword evidence="2" id="KW-1185">Reference proteome</keyword>
<name>A0A182NYA2_9DIPT</name>
<evidence type="ECO:0008006" key="3">
    <source>
        <dbReference type="Google" id="ProtNLM"/>
    </source>
</evidence>
<dbReference type="InterPro" id="IPR027417">
    <property type="entry name" value="P-loop_NTPase"/>
</dbReference>